<accession>A0AAE3KJV3</accession>
<dbReference type="GO" id="GO:0009055">
    <property type="term" value="F:electron transfer activity"/>
    <property type="evidence" value="ECO:0007669"/>
    <property type="project" value="TreeGrafter"/>
</dbReference>
<proteinExistence type="predicted"/>
<gene>
    <name evidence="2" type="ORF">LX83_006393</name>
</gene>
<name>A0AAE3KJV3_9PSEU</name>
<evidence type="ECO:0000313" key="3">
    <source>
        <dbReference type="Proteomes" id="UP001206128"/>
    </source>
</evidence>
<dbReference type="Gene3D" id="3.40.30.10">
    <property type="entry name" value="Glutaredoxin"/>
    <property type="match status" value="1"/>
</dbReference>
<dbReference type="SUPFAM" id="SSF52833">
    <property type="entry name" value="Thioredoxin-like"/>
    <property type="match status" value="1"/>
</dbReference>
<comment type="caution">
    <text evidence="2">The sequence shown here is derived from an EMBL/GenBank/DDBJ whole genome shotgun (WGS) entry which is preliminary data.</text>
</comment>
<dbReference type="PANTHER" id="PTHR34386">
    <property type="entry name" value="GLUTAREDOXIN"/>
    <property type="match status" value="1"/>
</dbReference>
<dbReference type="InterPro" id="IPR036249">
    <property type="entry name" value="Thioredoxin-like_sf"/>
</dbReference>
<dbReference type="Pfam" id="PF00462">
    <property type="entry name" value="Glutaredoxin"/>
    <property type="match status" value="1"/>
</dbReference>
<evidence type="ECO:0000313" key="2">
    <source>
        <dbReference type="EMBL" id="MCP2169507.1"/>
    </source>
</evidence>
<evidence type="ECO:0000259" key="1">
    <source>
        <dbReference type="Pfam" id="PF00462"/>
    </source>
</evidence>
<dbReference type="InterPro" id="IPR002109">
    <property type="entry name" value="Glutaredoxin"/>
</dbReference>
<dbReference type="EMBL" id="JAMTCK010000019">
    <property type="protein sequence ID" value="MCP2169507.1"/>
    <property type="molecule type" value="Genomic_DNA"/>
</dbReference>
<dbReference type="CDD" id="cd02976">
    <property type="entry name" value="NrdH"/>
    <property type="match status" value="1"/>
</dbReference>
<dbReference type="AlphaFoldDB" id="A0AAE3KJV3"/>
<dbReference type="Proteomes" id="UP001206128">
    <property type="component" value="Unassembled WGS sequence"/>
</dbReference>
<sequence length="94" mass="10294">MAGEHTEQTEQTERIVVYGADWCGDCRRAKAWLRRNEVPFTDIDVEHDEQARQRAVELAGGRTNIPVVVLPGGGVLVEPTDLDLAAAIPLDARG</sequence>
<reference evidence="2" key="1">
    <citation type="submission" date="2022-06" db="EMBL/GenBank/DDBJ databases">
        <title>Genomic Encyclopedia of Archaeal and Bacterial Type Strains, Phase II (KMG-II): from individual species to whole genera.</title>
        <authorList>
            <person name="Goeker M."/>
        </authorList>
    </citation>
    <scope>NUCLEOTIDE SEQUENCE</scope>
    <source>
        <strain evidence="2">DSM 43935</strain>
    </source>
</reference>
<feature type="domain" description="Glutaredoxin" evidence="1">
    <location>
        <begin position="15"/>
        <end position="72"/>
    </location>
</feature>
<organism evidence="2 3">
    <name type="scientific">Goodfellowiella coeruleoviolacea</name>
    <dbReference type="NCBI Taxonomy" id="334858"/>
    <lineage>
        <taxon>Bacteria</taxon>
        <taxon>Bacillati</taxon>
        <taxon>Actinomycetota</taxon>
        <taxon>Actinomycetes</taxon>
        <taxon>Pseudonocardiales</taxon>
        <taxon>Pseudonocardiaceae</taxon>
        <taxon>Goodfellowiella</taxon>
    </lineage>
</organism>
<dbReference type="RefSeq" id="WP_253778366.1">
    <property type="nucleotide sequence ID" value="NZ_JAMTCK010000019.1"/>
</dbReference>
<dbReference type="PROSITE" id="PS51354">
    <property type="entry name" value="GLUTAREDOXIN_2"/>
    <property type="match status" value="1"/>
</dbReference>
<dbReference type="InterPro" id="IPR051548">
    <property type="entry name" value="Grx-like_ET"/>
</dbReference>
<keyword evidence="3" id="KW-1185">Reference proteome</keyword>
<protein>
    <submittedName>
        <fullName evidence="2">Glutaredoxin</fullName>
    </submittedName>
</protein>
<dbReference type="GO" id="GO:0045454">
    <property type="term" value="P:cell redox homeostasis"/>
    <property type="evidence" value="ECO:0007669"/>
    <property type="project" value="TreeGrafter"/>
</dbReference>
<dbReference type="PANTHER" id="PTHR34386:SF1">
    <property type="entry name" value="GLUTAREDOXIN-LIKE PROTEIN NRDH"/>
    <property type="match status" value="1"/>
</dbReference>